<dbReference type="OrthoDB" id="9806522at2"/>
<proteinExistence type="inferred from homology"/>
<evidence type="ECO:0000256" key="1">
    <source>
        <dbReference type="ARBA" id="ARBA00004141"/>
    </source>
</evidence>
<dbReference type="GO" id="GO:0005886">
    <property type="term" value="C:plasma membrane"/>
    <property type="evidence" value="ECO:0007669"/>
    <property type="project" value="TreeGrafter"/>
</dbReference>
<evidence type="ECO:0000256" key="2">
    <source>
        <dbReference type="ARBA" id="ARBA00008114"/>
    </source>
</evidence>
<protein>
    <submittedName>
        <fullName evidence="10">Cation transporter</fullName>
    </submittedName>
</protein>
<keyword evidence="6 7" id="KW-0472">Membrane</keyword>
<dbReference type="PANTHER" id="PTHR43840:SF15">
    <property type="entry name" value="MITOCHONDRIAL METAL TRANSPORTER 1-RELATED"/>
    <property type="match status" value="1"/>
</dbReference>
<dbReference type="InterPro" id="IPR036837">
    <property type="entry name" value="Cation_efflux_CTD_sf"/>
</dbReference>
<accession>A0A3B7N3Q7</accession>
<comment type="similarity">
    <text evidence="2">Belongs to the cation diffusion facilitator (CDF) transporter (TC 2.A.4) family.</text>
</comment>
<dbReference type="GO" id="GO:0015093">
    <property type="term" value="F:ferrous iron transmembrane transporter activity"/>
    <property type="evidence" value="ECO:0007669"/>
    <property type="project" value="TreeGrafter"/>
</dbReference>
<evidence type="ECO:0000256" key="7">
    <source>
        <dbReference type="SAM" id="Phobius"/>
    </source>
</evidence>
<feature type="domain" description="Cation efflux protein cytoplasmic" evidence="9">
    <location>
        <begin position="215"/>
        <end position="286"/>
    </location>
</feature>
<sequence length="331" mass="37109">METGRENLRIQKWVVAIGVCLFLIKIVAYFLTRSVAILTDALESTVNVTAGFIGLYSLFVAAKPRDENHPYGHGKAEFLSAAVEGTLIGVAGVIIIYEAVDNLLHPQPLQKLDYGIILVALTALINFVMGYICIQKGKKNNSLALIASGKHLQSDTYSTIGIIAGLALIYFTDIPWLDGAVALLFAGILIFTGYRILRSSIAGIMDEADKELLLKMVEVLNKNRRENWIDLHNLRVIKYGGQLHVDCHLTVPWYFNVHEAHREIDELSDLIRREFGDTLELFVHSDGCLDFSCSICTKKDCTVRKKPFERQLPWTLENLPLNKKHQLATDQ</sequence>
<evidence type="ECO:0000256" key="3">
    <source>
        <dbReference type="ARBA" id="ARBA00022448"/>
    </source>
</evidence>
<dbReference type="PANTHER" id="PTHR43840">
    <property type="entry name" value="MITOCHONDRIAL METAL TRANSPORTER 1-RELATED"/>
    <property type="match status" value="1"/>
</dbReference>
<dbReference type="Gene3D" id="3.30.70.1350">
    <property type="entry name" value="Cation efflux protein, cytoplasmic domain"/>
    <property type="match status" value="1"/>
</dbReference>
<feature type="transmembrane region" description="Helical" evidence="7">
    <location>
        <begin position="12"/>
        <end position="32"/>
    </location>
</feature>
<dbReference type="KEGG" id="pseg:D3H65_19690"/>
<dbReference type="SUPFAM" id="SSF160240">
    <property type="entry name" value="Cation efflux protein cytoplasmic domain-like"/>
    <property type="match status" value="1"/>
</dbReference>
<evidence type="ECO:0000256" key="5">
    <source>
        <dbReference type="ARBA" id="ARBA00022989"/>
    </source>
</evidence>
<dbReference type="AlphaFoldDB" id="A0A3B7N3Q7"/>
<dbReference type="InterPro" id="IPR027469">
    <property type="entry name" value="Cation_efflux_TMD_sf"/>
</dbReference>
<organism evidence="10 11">
    <name type="scientific">Paraflavitalea soli</name>
    <dbReference type="NCBI Taxonomy" id="2315862"/>
    <lineage>
        <taxon>Bacteria</taxon>
        <taxon>Pseudomonadati</taxon>
        <taxon>Bacteroidota</taxon>
        <taxon>Chitinophagia</taxon>
        <taxon>Chitinophagales</taxon>
        <taxon>Chitinophagaceae</taxon>
        <taxon>Paraflavitalea</taxon>
    </lineage>
</organism>
<name>A0A3B7N3Q7_9BACT</name>
<dbReference type="RefSeq" id="WP_119054580.1">
    <property type="nucleotide sequence ID" value="NZ_CP032157.1"/>
</dbReference>
<evidence type="ECO:0000256" key="4">
    <source>
        <dbReference type="ARBA" id="ARBA00022692"/>
    </source>
</evidence>
<dbReference type="InterPro" id="IPR002524">
    <property type="entry name" value="Cation_efflux"/>
</dbReference>
<feature type="transmembrane region" description="Helical" evidence="7">
    <location>
        <begin position="112"/>
        <end position="134"/>
    </location>
</feature>
<evidence type="ECO:0000256" key="6">
    <source>
        <dbReference type="ARBA" id="ARBA00023136"/>
    </source>
</evidence>
<dbReference type="SUPFAM" id="SSF161111">
    <property type="entry name" value="Cation efflux protein transmembrane domain-like"/>
    <property type="match status" value="1"/>
</dbReference>
<feature type="transmembrane region" description="Helical" evidence="7">
    <location>
        <begin position="78"/>
        <end position="100"/>
    </location>
</feature>
<feature type="transmembrane region" description="Helical" evidence="7">
    <location>
        <begin position="177"/>
        <end position="197"/>
    </location>
</feature>
<dbReference type="Proteomes" id="UP000263900">
    <property type="component" value="Chromosome"/>
</dbReference>
<dbReference type="GO" id="GO:0015341">
    <property type="term" value="F:zinc efflux antiporter activity"/>
    <property type="evidence" value="ECO:0007669"/>
    <property type="project" value="TreeGrafter"/>
</dbReference>
<keyword evidence="11" id="KW-1185">Reference proteome</keyword>
<dbReference type="InterPro" id="IPR050291">
    <property type="entry name" value="CDF_Transporter"/>
</dbReference>
<keyword evidence="4 7" id="KW-0812">Transmembrane</keyword>
<evidence type="ECO:0000313" key="11">
    <source>
        <dbReference type="Proteomes" id="UP000263900"/>
    </source>
</evidence>
<gene>
    <name evidence="10" type="ORF">D3H65_19690</name>
</gene>
<comment type="subcellular location">
    <subcellularLocation>
        <location evidence="1">Membrane</location>
        <topology evidence="1">Multi-pass membrane protein</topology>
    </subcellularLocation>
</comment>
<feature type="transmembrane region" description="Helical" evidence="7">
    <location>
        <begin position="155"/>
        <end position="171"/>
    </location>
</feature>
<reference evidence="10 11" key="1">
    <citation type="submission" date="2018-09" db="EMBL/GenBank/DDBJ databases">
        <title>Genome sequencing of strain 6GH32-13.</title>
        <authorList>
            <person name="Weon H.-Y."/>
            <person name="Heo J."/>
            <person name="Kwon S.-W."/>
        </authorList>
    </citation>
    <scope>NUCLEOTIDE SEQUENCE [LARGE SCALE GENOMIC DNA]</scope>
    <source>
        <strain evidence="10 11">5GH32-13</strain>
    </source>
</reference>
<keyword evidence="3" id="KW-0813">Transport</keyword>
<dbReference type="InterPro" id="IPR027470">
    <property type="entry name" value="Cation_efflux_CTD"/>
</dbReference>
<dbReference type="NCBIfam" id="TIGR01297">
    <property type="entry name" value="CDF"/>
    <property type="match status" value="1"/>
</dbReference>
<evidence type="ECO:0000259" key="9">
    <source>
        <dbReference type="Pfam" id="PF16916"/>
    </source>
</evidence>
<keyword evidence="5 7" id="KW-1133">Transmembrane helix</keyword>
<feature type="domain" description="Cation efflux protein transmembrane" evidence="8">
    <location>
        <begin position="16"/>
        <end position="204"/>
    </location>
</feature>
<evidence type="ECO:0000313" key="10">
    <source>
        <dbReference type="EMBL" id="AXY78705.1"/>
    </source>
</evidence>
<dbReference type="InterPro" id="IPR058533">
    <property type="entry name" value="Cation_efflux_TM"/>
</dbReference>
<dbReference type="GO" id="GO:0006882">
    <property type="term" value="P:intracellular zinc ion homeostasis"/>
    <property type="evidence" value="ECO:0007669"/>
    <property type="project" value="TreeGrafter"/>
</dbReference>
<evidence type="ECO:0000259" key="8">
    <source>
        <dbReference type="Pfam" id="PF01545"/>
    </source>
</evidence>
<feature type="transmembrane region" description="Helical" evidence="7">
    <location>
        <begin position="44"/>
        <end position="62"/>
    </location>
</feature>
<dbReference type="Pfam" id="PF16916">
    <property type="entry name" value="ZT_dimer"/>
    <property type="match status" value="1"/>
</dbReference>
<dbReference type="Pfam" id="PF01545">
    <property type="entry name" value="Cation_efflux"/>
    <property type="match status" value="1"/>
</dbReference>
<dbReference type="EMBL" id="CP032157">
    <property type="protein sequence ID" value="AXY78705.1"/>
    <property type="molecule type" value="Genomic_DNA"/>
</dbReference>
<dbReference type="Gene3D" id="1.20.1510.10">
    <property type="entry name" value="Cation efflux protein transmembrane domain"/>
    <property type="match status" value="1"/>
</dbReference>
<dbReference type="GO" id="GO:0015086">
    <property type="term" value="F:cadmium ion transmembrane transporter activity"/>
    <property type="evidence" value="ECO:0007669"/>
    <property type="project" value="TreeGrafter"/>
</dbReference>